<organism evidence="3 4">
    <name type="scientific">Bdellovibrio svalbardensis</name>
    <dbReference type="NCBI Taxonomy" id="2972972"/>
    <lineage>
        <taxon>Bacteria</taxon>
        <taxon>Pseudomonadati</taxon>
        <taxon>Bdellovibrionota</taxon>
        <taxon>Bdellovibrionia</taxon>
        <taxon>Bdellovibrionales</taxon>
        <taxon>Pseudobdellovibrionaceae</taxon>
        <taxon>Bdellovibrio</taxon>
    </lineage>
</organism>
<protein>
    <recommendedName>
        <fullName evidence="2">UPF0235 protein NWE73_11915</fullName>
    </recommendedName>
</protein>
<dbReference type="Proteomes" id="UP001152321">
    <property type="component" value="Unassembled WGS sequence"/>
</dbReference>
<dbReference type="InterPro" id="IPR003746">
    <property type="entry name" value="DUF167"/>
</dbReference>
<dbReference type="EMBL" id="JANRMI010000003">
    <property type="protein sequence ID" value="MDG0817077.1"/>
    <property type="molecule type" value="Genomic_DNA"/>
</dbReference>
<keyword evidence="4" id="KW-1185">Reference proteome</keyword>
<dbReference type="Pfam" id="PF02594">
    <property type="entry name" value="DUF167"/>
    <property type="match status" value="1"/>
</dbReference>
<dbReference type="PANTHER" id="PTHR13420">
    <property type="entry name" value="UPF0235 PROTEIN C15ORF40"/>
    <property type="match status" value="1"/>
</dbReference>
<reference evidence="3" key="1">
    <citation type="submission" date="2022-08" db="EMBL/GenBank/DDBJ databases">
        <title>Novel Bdellovibrio Species Isolated from Svalbard: Designation Bdellovibrio svalbardensis.</title>
        <authorList>
            <person name="Mitchell R.J."/>
            <person name="Choi S.Y."/>
        </authorList>
    </citation>
    <scope>NUCLEOTIDE SEQUENCE</scope>
    <source>
        <strain evidence="3">PAP01</strain>
    </source>
</reference>
<dbReference type="InterPro" id="IPR036591">
    <property type="entry name" value="YggU-like_sf"/>
</dbReference>
<dbReference type="Gene3D" id="3.30.1200.10">
    <property type="entry name" value="YggU-like"/>
    <property type="match status" value="1"/>
</dbReference>
<evidence type="ECO:0000256" key="2">
    <source>
        <dbReference type="HAMAP-Rule" id="MF_00634"/>
    </source>
</evidence>
<evidence type="ECO:0000256" key="1">
    <source>
        <dbReference type="ARBA" id="ARBA00010364"/>
    </source>
</evidence>
<sequence>MIEITKGGVRLHLFIQPKSSKNEVVGLHNGLLKIKITAPPIDGKANEGLIKFLSDFFDIPKRDIVLVRGETGRTKTVELLGMSEQLVKEKLKL</sequence>
<proteinExistence type="inferred from homology"/>
<gene>
    <name evidence="3" type="ORF">NWE73_11915</name>
</gene>
<name>A0ABT6DJQ3_9BACT</name>
<accession>A0ABT6DJQ3</accession>
<dbReference type="HAMAP" id="MF_00634">
    <property type="entry name" value="UPF0235"/>
    <property type="match status" value="1"/>
</dbReference>
<dbReference type="SUPFAM" id="SSF69786">
    <property type="entry name" value="YggU-like"/>
    <property type="match status" value="1"/>
</dbReference>
<comment type="caution">
    <text evidence="3">The sequence shown here is derived from an EMBL/GenBank/DDBJ whole genome shotgun (WGS) entry which is preliminary data.</text>
</comment>
<evidence type="ECO:0000313" key="4">
    <source>
        <dbReference type="Proteomes" id="UP001152321"/>
    </source>
</evidence>
<evidence type="ECO:0000313" key="3">
    <source>
        <dbReference type="EMBL" id="MDG0817077.1"/>
    </source>
</evidence>
<comment type="similarity">
    <text evidence="1 2">Belongs to the UPF0235 family.</text>
</comment>
<dbReference type="PANTHER" id="PTHR13420:SF7">
    <property type="entry name" value="UPF0235 PROTEIN C15ORF40"/>
    <property type="match status" value="1"/>
</dbReference>
<dbReference type="NCBIfam" id="TIGR00251">
    <property type="entry name" value="DUF167 family protein"/>
    <property type="match status" value="1"/>
</dbReference>
<dbReference type="RefSeq" id="WP_277578553.1">
    <property type="nucleotide sequence ID" value="NZ_JANRMI010000003.1"/>
</dbReference>
<dbReference type="SMART" id="SM01152">
    <property type="entry name" value="DUF167"/>
    <property type="match status" value="1"/>
</dbReference>